<gene>
    <name evidence="3" type="primary">AVEN_217254_1</name>
    <name evidence="3" type="ORF">CDAR_481331</name>
</gene>
<dbReference type="PROSITE" id="PS50076">
    <property type="entry name" value="DNAJ_2"/>
    <property type="match status" value="1"/>
</dbReference>
<protein>
    <submittedName>
        <fullName evidence="3">J domain-containing protein</fullName>
    </submittedName>
</protein>
<evidence type="ECO:0000259" key="2">
    <source>
        <dbReference type="PROSITE" id="PS50076"/>
    </source>
</evidence>
<evidence type="ECO:0000256" key="1">
    <source>
        <dbReference type="SAM" id="MobiDB-lite"/>
    </source>
</evidence>
<dbReference type="InterPro" id="IPR036869">
    <property type="entry name" value="J_dom_sf"/>
</dbReference>
<proteinExistence type="predicted"/>
<dbReference type="Proteomes" id="UP001054837">
    <property type="component" value="Unassembled WGS sequence"/>
</dbReference>
<name>A0AAV4N8T5_9ARAC</name>
<comment type="caution">
    <text evidence="3">The sequence shown here is derived from an EMBL/GenBank/DDBJ whole genome shotgun (WGS) entry which is preliminary data.</text>
</comment>
<reference evidence="3 4" key="1">
    <citation type="submission" date="2021-06" db="EMBL/GenBank/DDBJ databases">
        <title>Caerostris darwini draft genome.</title>
        <authorList>
            <person name="Kono N."/>
            <person name="Arakawa K."/>
        </authorList>
    </citation>
    <scope>NUCLEOTIDE SEQUENCE [LARGE SCALE GENOMIC DNA]</scope>
</reference>
<organism evidence="3 4">
    <name type="scientific">Caerostris darwini</name>
    <dbReference type="NCBI Taxonomy" id="1538125"/>
    <lineage>
        <taxon>Eukaryota</taxon>
        <taxon>Metazoa</taxon>
        <taxon>Ecdysozoa</taxon>
        <taxon>Arthropoda</taxon>
        <taxon>Chelicerata</taxon>
        <taxon>Arachnida</taxon>
        <taxon>Araneae</taxon>
        <taxon>Araneomorphae</taxon>
        <taxon>Entelegynae</taxon>
        <taxon>Araneoidea</taxon>
        <taxon>Araneidae</taxon>
        <taxon>Caerostris</taxon>
    </lineage>
</organism>
<dbReference type="Gene3D" id="1.10.287.110">
    <property type="entry name" value="DnaJ domain"/>
    <property type="match status" value="1"/>
</dbReference>
<dbReference type="SUPFAM" id="SSF46565">
    <property type="entry name" value="Chaperone J-domain"/>
    <property type="match status" value="1"/>
</dbReference>
<sequence>MPTLYEILNVDPFDSETNISEAADRLIAEWDPDPFDDRKARAVVAAVMREIIDARDTLTDPQKRQEYDVRIGLADVVYKNYELDEELPVSSAGNVKMMSYLHGKPCHKVGKEHFNQHLDNRASGPVLQNTIISFSSDYEPLTSSDISQCVCETGKEQERSSRKFSKPVIKVSQTVNGVEKITEIQPVDRVGLTVCDGYTPKLPTEYKTKIKTKQKDISYEPMKPEKKAHQYLKEVQPIISTEYYPISKKEILKRTKEIESVIAEDASIKTDKKTSMSLKHSKSIQVEPEKIIGKEAQEESDGQISTDETQKVGKFRKTKQQYIPEQFWKKALSLNQKFQGKSSLPQEIAEALKEIKPTISTDHFVEKETKIPEDIIKPTVPVDHLVEEKKSVPLDEKVRPIISSSEYSPEMEELSKIPEEITQKISKNVEEEILKDKIHKPTISTDHLLKKKTISDEKVPITISSEYLSEIPEVSEKIPSTIASKELIKQEEKSLKELEVMQPTDHLVKIEKKILEEKKVSPPITSESLPEIAEDTRKISISKIISESEKENLKDLKISQPTISTDHLAKVEKKDSEQQKIVSKEIDHLIKDETRPPVLPEKYVDAQEKALEDLKEVPSTISTDHVEKISTEKIAKPTISSEYFPEIAEEISEVSETISEIVPDTEGEISKGLKKLQPTISTDHLMKKEKIVSQEQVHPRISSKYLPEITDEISETKTIEPSVDSKTSLKPEEETSTVPFTISTDHMLKLKKKISEEKKTPPVLLETEIEDVSKERLPKESSVDVLVPEDKIVKDLKLVEPTISTDHLVKMEEKTSQEKEITPTFSSEPFQEIKGEISVVSKQILPIITSKIISKPAEKISEDTKEVKQPRISVEKRESVEKLKPAVSSEYFPEIEKDFLEPKVKAVKDSKSIETTISTDHLVKMKKKTPQEKKIAPTFSEHFQEIKKEILAESKETLPIMPPKKILKTKEKISDDIKEVKDPKISVEKEESEEKLKPTISSEYFPEIEKEHLKNLQKTFHLTTWRRYKTRSEIFGRIKKYSTYYIHRSSGRIR</sequence>
<dbReference type="InterPro" id="IPR001623">
    <property type="entry name" value="DnaJ_domain"/>
</dbReference>
<evidence type="ECO:0000313" key="4">
    <source>
        <dbReference type="Proteomes" id="UP001054837"/>
    </source>
</evidence>
<evidence type="ECO:0000313" key="3">
    <source>
        <dbReference type="EMBL" id="GIX80764.1"/>
    </source>
</evidence>
<dbReference type="EMBL" id="BPLQ01001323">
    <property type="protein sequence ID" value="GIX80764.1"/>
    <property type="molecule type" value="Genomic_DNA"/>
</dbReference>
<feature type="region of interest" description="Disordered" evidence="1">
    <location>
        <begin position="717"/>
        <end position="741"/>
    </location>
</feature>
<accession>A0AAV4N8T5</accession>
<feature type="domain" description="J" evidence="2">
    <location>
        <begin position="3"/>
        <end position="71"/>
    </location>
</feature>
<dbReference type="Pfam" id="PF00226">
    <property type="entry name" value="DnaJ"/>
    <property type="match status" value="1"/>
</dbReference>
<dbReference type="AlphaFoldDB" id="A0AAV4N8T5"/>
<keyword evidence="4" id="KW-1185">Reference proteome</keyword>